<dbReference type="PANTHER" id="PTHR30314">
    <property type="entry name" value="CELL DIVISION PROTEIN FTSZ-RELATED"/>
    <property type="match status" value="1"/>
</dbReference>
<feature type="binding site" evidence="4">
    <location>
        <position position="179"/>
    </location>
    <ligand>
        <name>GTP</name>
        <dbReference type="ChEBI" id="CHEBI:37565"/>
    </ligand>
</feature>
<comment type="subcellular location">
    <subcellularLocation>
        <location evidence="4">Cytoplasm</location>
    </subcellularLocation>
    <text evidence="4">Assembles at midcell at the inner surface of the cytoplasmic membrane.</text>
</comment>
<organism evidence="9 10">
    <name type="scientific">Candidatus Cytomitobacter indipagum</name>
    <dbReference type="NCBI Taxonomy" id="2601575"/>
    <lineage>
        <taxon>Bacteria</taxon>
        <taxon>Pseudomonadati</taxon>
        <taxon>Pseudomonadota</taxon>
        <taxon>Alphaproteobacteria</taxon>
        <taxon>Holosporales</taxon>
        <taxon>Holosporaceae</taxon>
        <taxon>Candidatus Cytomitobacter</taxon>
    </lineage>
</organism>
<gene>
    <name evidence="4 9" type="primary">ftsZ</name>
    <name evidence="9" type="ORF">FZC35_01480</name>
</gene>
<dbReference type="GO" id="GO:0051258">
    <property type="term" value="P:protein polymerization"/>
    <property type="evidence" value="ECO:0007669"/>
    <property type="project" value="UniProtKB-UniRule"/>
</dbReference>
<dbReference type="GO" id="GO:0000917">
    <property type="term" value="P:division septum assembly"/>
    <property type="evidence" value="ECO:0007669"/>
    <property type="project" value="UniProtKB-KW"/>
</dbReference>
<dbReference type="GO" id="GO:0032153">
    <property type="term" value="C:cell division site"/>
    <property type="evidence" value="ECO:0007669"/>
    <property type="project" value="UniProtKB-UniRule"/>
</dbReference>
<dbReference type="Gene3D" id="3.30.1330.20">
    <property type="entry name" value="Tubulin/FtsZ, C-terminal domain"/>
    <property type="match status" value="1"/>
</dbReference>
<feature type="binding site" evidence="4">
    <location>
        <begin position="20"/>
        <end position="24"/>
    </location>
    <ligand>
        <name>GTP</name>
        <dbReference type="ChEBI" id="CHEBI:37565"/>
    </ligand>
</feature>
<dbReference type="EMBL" id="CP043315">
    <property type="protein sequence ID" value="QEK38043.1"/>
    <property type="molecule type" value="Genomic_DNA"/>
</dbReference>
<keyword evidence="2 4" id="KW-0547">Nucleotide-binding</keyword>
<evidence type="ECO:0000256" key="6">
    <source>
        <dbReference type="RuleBase" id="RU000631"/>
    </source>
</evidence>
<feature type="binding site" evidence="4">
    <location>
        <position position="183"/>
    </location>
    <ligand>
        <name>GTP</name>
        <dbReference type="ChEBI" id="CHEBI:37565"/>
    </ligand>
</feature>
<keyword evidence="4 6" id="KW-0131">Cell cycle</keyword>
<dbReference type="InterPro" id="IPR037103">
    <property type="entry name" value="Tubulin/FtsZ-like_C"/>
</dbReference>
<feature type="domain" description="Tubulin/FtsZ 2-layer sandwich" evidence="8">
    <location>
        <begin position="247"/>
        <end position="364"/>
    </location>
</feature>
<dbReference type="Gene3D" id="3.40.50.1440">
    <property type="entry name" value="Tubulin/FtsZ, GTPase domain"/>
    <property type="match status" value="1"/>
</dbReference>
<evidence type="ECO:0000256" key="5">
    <source>
        <dbReference type="NCBIfam" id="TIGR00065"/>
    </source>
</evidence>
<keyword evidence="4" id="KW-0963">Cytoplasm</keyword>
<dbReference type="KEGG" id="cip:FZC35_01480"/>
<dbReference type="InterPro" id="IPR036525">
    <property type="entry name" value="Tubulin/FtsZ_GTPase_sf"/>
</dbReference>
<keyword evidence="4 6" id="KW-0132">Cell division</keyword>
<dbReference type="AlphaFoldDB" id="A0A5C0UEG6"/>
<feature type="binding site" evidence="4">
    <location>
        <begin position="148"/>
        <end position="150"/>
    </location>
    <ligand>
        <name>GTP</name>
        <dbReference type="ChEBI" id="CHEBI:37565"/>
    </ligand>
</feature>
<dbReference type="OrthoDB" id="9813375at2"/>
<dbReference type="GO" id="GO:0003924">
    <property type="term" value="F:GTPase activity"/>
    <property type="evidence" value="ECO:0007669"/>
    <property type="project" value="UniProtKB-UniRule"/>
</dbReference>
<dbReference type="SUPFAM" id="SSF55307">
    <property type="entry name" value="Tubulin C-terminal domain-like"/>
    <property type="match status" value="1"/>
</dbReference>
<dbReference type="InterPro" id="IPR000158">
    <property type="entry name" value="Cell_div_FtsZ"/>
</dbReference>
<evidence type="ECO:0000313" key="9">
    <source>
        <dbReference type="EMBL" id="QEK38043.1"/>
    </source>
</evidence>
<feature type="domain" description="Tubulin/FtsZ GTPase" evidence="7">
    <location>
        <begin position="12"/>
        <end position="245"/>
    </location>
</feature>
<dbReference type="NCBIfam" id="TIGR00065">
    <property type="entry name" value="ftsZ"/>
    <property type="match status" value="1"/>
</dbReference>
<dbReference type="GO" id="GO:0043093">
    <property type="term" value="P:FtsZ-dependent cytokinesis"/>
    <property type="evidence" value="ECO:0007669"/>
    <property type="project" value="UniProtKB-UniRule"/>
</dbReference>
<keyword evidence="3 4" id="KW-0342">GTP-binding</keyword>
<dbReference type="Proteomes" id="UP000325155">
    <property type="component" value="Chromosome"/>
</dbReference>
<dbReference type="PROSITE" id="PS01134">
    <property type="entry name" value="FTSZ_1"/>
    <property type="match status" value="1"/>
</dbReference>
<evidence type="ECO:0000259" key="8">
    <source>
        <dbReference type="SMART" id="SM00865"/>
    </source>
</evidence>
<dbReference type="PROSITE" id="PS51257">
    <property type="entry name" value="PROKAR_LIPOPROTEIN"/>
    <property type="match status" value="1"/>
</dbReference>
<dbReference type="HAMAP" id="MF_00909">
    <property type="entry name" value="FtsZ"/>
    <property type="match status" value="1"/>
</dbReference>
<dbReference type="PRINTS" id="PR00423">
    <property type="entry name" value="CELLDVISFTSZ"/>
</dbReference>
<dbReference type="InterPro" id="IPR008280">
    <property type="entry name" value="Tub_FtsZ_C"/>
</dbReference>
<evidence type="ECO:0000256" key="3">
    <source>
        <dbReference type="ARBA" id="ARBA00023134"/>
    </source>
</evidence>
<dbReference type="SMART" id="SM00864">
    <property type="entry name" value="Tubulin"/>
    <property type="match status" value="1"/>
</dbReference>
<dbReference type="SUPFAM" id="SSF52490">
    <property type="entry name" value="Tubulin nucleotide-binding domain-like"/>
    <property type="match status" value="1"/>
</dbReference>
<evidence type="ECO:0000256" key="4">
    <source>
        <dbReference type="HAMAP-Rule" id="MF_00909"/>
    </source>
</evidence>
<comment type="function">
    <text evidence="4 6">Essential cell division protein that forms a contractile ring structure (Z ring) at the future cell division site. The regulation of the ring assembly controls the timing and the location of cell division. One of the functions of the FtsZ ring is to recruit other cell division proteins to the septum to produce a new cell wall between the dividing cells. Binds GTP and shows GTPase activity.</text>
</comment>
<protein>
    <recommendedName>
        <fullName evidence="4 5">Cell division protein FtsZ</fullName>
    </recommendedName>
</protein>
<accession>A0A5C0UEG6</accession>
<feature type="binding site" evidence="4">
    <location>
        <position position="227"/>
    </location>
    <ligand>
        <name>GTP</name>
        <dbReference type="ChEBI" id="CHEBI:37565"/>
    </ligand>
</feature>
<comment type="similarity">
    <text evidence="1 4 6">Belongs to the FtsZ family.</text>
</comment>
<keyword evidence="4 6" id="KW-0717">Septation</keyword>
<comment type="subunit">
    <text evidence="4">Homodimer. Polymerizes to form a dynamic ring structure in a strictly GTP-dependent manner. Interacts directly with several other division proteins.</text>
</comment>
<dbReference type="Pfam" id="PF00091">
    <property type="entry name" value="Tubulin"/>
    <property type="match status" value="1"/>
</dbReference>
<evidence type="ECO:0000259" key="7">
    <source>
        <dbReference type="SMART" id="SM00864"/>
    </source>
</evidence>
<evidence type="ECO:0000313" key="10">
    <source>
        <dbReference type="Proteomes" id="UP000325155"/>
    </source>
</evidence>
<dbReference type="PANTHER" id="PTHR30314:SF3">
    <property type="entry name" value="MITOCHONDRIAL DIVISION PROTEIN FSZA"/>
    <property type="match status" value="1"/>
</dbReference>
<keyword evidence="10" id="KW-1185">Reference proteome</keyword>
<dbReference type="InterPro" id="IPR024757">
    <property type="entry name" value="FtsZ_C"/>
</dbReference>
<dbReference type="InterPro" id="IPR003008">
    <property type="entry name" value="Tubulin_FtsZ_GTPase"/>
</dbReference>
<proteinExistence type="inferred from homology"/>
<dbReference type="GO" id="GO:0005525">
    <property type="term" value="F:GTP binding"/>
    <property type="evidence" value="ECO:0007669"/>
    <property type="project" value="UniProtKB-UniRule"/>
</dbReference>
<dbReference type="InterPro" id="IPR020805">
    <property type="entry name" value="Cell_div_FtsZ_CS"/>
</dbReference>
<dbReference type="GO" id="GO:0005737">
    <property type="term" value="C:cytoplasm"/>
    <property type="evidence" value="ECO:0007669"/>
    <property type="project" value="UniProtKB-SubCell"/>
</dbReference>
<dbReference type="InterPro" id="IPR018316">
    <property type="entry name" value="Tubulin/FtsZ_2-layer-sand-dom"/>
</dbReference>
<evidence type="ECO:0000256" key="1">
    <source>
        <dbReference type="ARBA" id="ARBA00009690"/>
    </source>
</evidence>
<dbReference type="PROSITE" id="PS01135">
    <property type="entry name" value="FTSZ_2"/>
    <property type="match status" value="1"/>
</dbReference>
<dbReference type="CDD" id="cd02201">
    <property type="entry name" value="FtsZ_type1"/>
    <property type="match status" value="1"/>
</dbReference>
<evidence type="ECO:0000256" key="2">
    <source>
        <dbReference type="ARBA" id="ARBA00022741"/>
    </source>
</evidence>
<dbReference type="Pfam" id="PF12327">
    <property type="entry name" value="FtsZ_C"/>
    <property type="match status" value="1"/>
</dbReference>
<dbReference type="SMART" id="SM00865">
    <property type="entry name" value="Tubulin_C"/>
    <property type="match status" value="1"/>
</dbReference>
<reference evidence="9 10" key="1">
    <citation type="submission" date="2019-08" db="EMBL/GenBank/DDBJ databases">
        <title>Highly reduced genomes of protist endosymbionts show evolutionary convergence.</title>
        <authorList>
            <person name="George E."/>
            <person name="Husnik F."/>
            <person name="Tashyreva D."/>
            <person name="Prokopchuk G."/>
            <person name="Horak A."/>
            <person name="Kwong W.K."/>
            <person name="Lukes J."/>
            <person name="Keeling P.J."/>
        </authorList>
    </citation>
    <scope>NUCLEOTIDE SEQUENCE [LARGE SCALE GENOMIC DNA]</scope>
    <source>
        <strain evidence="9">1605</strain>
    </source>
</reference>
<dbReference type="InterPro" id="IPR045061">
    <property type="entry name" value="FtsZ/CetZ"/>
</dbReference>
<sequence>MEMVMKKNMNLRIVVLGVGGAGCNAVNNMIKGKSTKASIKNKLDAILTSKDEHNNDSSNESEVSDSLFSGDTEELCDIEFAVCNTDIQALNESNCAKKIQLGTKTAQGLGAGSKPECGKKAAEESIDSIMEFLSDANMVIITAGMGGGTGTGAAPVIAEAAKAAGILTLGIVTKPFNFEGSHRVNVAEKGIEELQNNVDTLVIVSNQNLHSITAGNTPFVDAFGIADKFLADCISSVVNIIKNPGLINVDFADLSTVVKDRRNKAMMGSGIASGENKGAKAAATAMSNLLLDFGDFSWKNVDHVLVCITGGPNLSMDDVSDATQKINEEVSSNAHIILGATFSDNEDDSIRIFIFGTSKINESEIKKDGEEKKRKKVNANYDEDGDDNVFIGSKHYNLNEPNSEFKADYSNSKTNDKKNGWSVLNFWKKNKKSEEEVSVKNNLPDFLKDQDDQ</sequence>
<name>A0A5C0UEG6_9PROT</name>